<evidence type="ECO:0000256" key="3">
    <source>
        <dbReference type="ARBA" id="ARBA00021452"/>
    </source>
</evidence>
<comment type="subcellular location">
    <subcellularLocation>
        <location evidence="1">Nucleus</location>
    </subcellularLocation>
</comment>
<reference evidence="11" key="1">
    <citation type="submission" date="2025-08" db="UniProtKB">
        <authorList>
            <consortium name="RefSeq"/>
        </authorList>
    </citation>
    <scope>IDENTIFICATION</scope>
    <source>
        <strain evidence="11">Airmid</strain>
    </source>
</reference>
<dbReference type="GO" id="GO:0032783">
    <property type="term" value="C:super elongation complex"/>
    <property type="evidence" value="ECO:0007669"/>
    <property type="project" value="InterPro"/>
</dbReference>
<dbReference type="GO" id="GO:0006368">
    <property type="term" value="P:transcription elongation by RNA polymerase II"/>
    <property type="evidence" value="ECO:0007669"/>
    <property type="project" value="InterPro"/>
</dbReference>
<dbReference type="InParanoid" id="A0A6P6XWG9"/>
<evidence type="ECO:0000256" key="8">
    <source>
        <dbReference type="ARBA" id="ARBA00023242"/>
    </source>
</evidence>
<dbReference type="OrthoDB" id="125903at2759"/>
<evidence type="ECO:0000256" key="4">
    <source>
        <dbReference type="ARBA" id="ARBA00022553"/>
    </source>
</evidence>
<dbReference type="Proteomes" id="UP000515146">
    <property type="component" value="Unplaced"/>
</dbReference>
<keyword evidence="8" id="KW-0539">Nucleus</keyword>
<evidence type="ECO:0000256" key="7">
    <source>
        <dbReference type="ARBA" id="ARBA00023163"/>
    </source>
</evidence>
<evidence type="ECO:0000313" key="10">
    <source>
        <dbReference type="Proteomes" id="UP000515146"/>
    </source>
</evidence>
<keyword evidence="5" id="KW-0805">Transcription regulation</keyword>
<dbReference type="GO" id="GO:0003711">
    <property type="term" value="F:transcription elongation factor activity"/>
    <property type="evidence" value="ECO:0007669"/>
    <property type="project" value="TreeGrafter"/>
</dbReference>
<evidence type="ECO:0000256" key="6">
    <source>
        <dbReference type="ARBA" id="ARBA00023159"/>
    </source>
</evidence>
<evidence type="ECO:0000256" key="1">
    <source>
        <dbReference type="ARBA" id="ARBA00004123"/>
    </source>
</evidence>
<dbReference type="PANTHER" id="PTHR15970:SF2">
    <property type="entry name" value="ELL-ASSOCIATED FACTOR EAF"/>
    <property type="match status" value="1"/>
</dbReference>
<comment type="function">
    <text evidence="9">Promotes transcriptional elongation by Su(Tpl)/ELL. Essential for development.</text>
</comment>
<dbReference type="AlphaFoldDB" id="A0A6P6XWG9"/>
<evidence type="ECO:0000256" key="5">
    <source>
        <dbReference type="ARBA" id="ARBA00023015"/>
    </source>
</evidence>
<dbReference type="KEGG" id="dpte:113791772"/>
<keyword evidence="7" id="KW-0804">Transcription</keyword>
<evidence type="ECO:0000256" key="9">
    <source>
        <dbReference type="ARBA" id="ARBA00025617"/>
    </source>
</evidence>
<dbReference type="OMA" id="ESVYQGQ"/>
<proteinExistence type="inferred from homology"/>
<sequence>MSALADFSHKFGSQPRELKIGQSFFTDDANTVFHTIRYDFVPASIDPNKTSSMDFGENGKVTISMPNVEGSGTTESVYQGQRKPHQKECVLIINNETGDITLERLNQSMIVKKARLRQEDRIGKSLVLNSKQTTGTLSTANNNMNGNSSSSNITQVNKSNNMMNSDKKLMHKNSIANGHQQNSAKKTSPSLSNGSSNSTSSSVRSNGISANNNKINNSTISPPSMPVFNTNNNTKLVNKNSHHQNDNNNLDWKIKMPDPPDVIKSKSNYSTNKKATNNCLSELSFSESSDSDGESSSDHFSDNDDGKTNKKVNTLSSTKSGLSSSSSSSSLSINSVGQQQRSTAAPAAPSMPSFVATLSTPIFNGCSIDVINDTKKNTATATSGSKALTLSEDSDSSSDDNDNDGGKNKKSFKKISMKRTATSSNNDILLVDNSKANNNSVFNSMPKLSQLSQDLQLSESDSDD</sequence>
<dbReference type="InterPro" id="IPR019194">
    <property type="entry name" value="Tscrpt_elong_fac_Eaf_N"/>
</dbReference>
<dbReference type="RefSeq" id="XP_027197398.1">
    <property type="nucleotide sequence ID" value="XM_027341597.1"/>
</dbReference>
<organism evidence="10 11">
    <name type="scientific">Dermatophagoides pteronyssinus</name>
    <name type="common">European house dust mite</name>
    <dbReference type="NCBI Taxonomy" id="6956"/>
    <lineage>
        <taxon>Eukaryota</taxon>
        <taxon>Metazoa</taxon>
        <taxon>Ecdysozoa</taxon>
        <taxon>Arthropoda</taxon>
        <taxon>Chelicerata</taxon>
        <taxon>Arachnida</taxon>
        <taxon>Acari</taxon>
        <taxon>Acariformes</taxon>
        <taxon>Sarcoptiformes</taxon>
        <taxon>Astigmata</taxon>
        <taxon>Psoroptidia</taxon>
        <taxon>Analgoidea</taxon>
        <taxon>Pyroglyphidae</taxon>
        <taxon>Dermatophagoidinae</taxon>
        <taxon>Dermatophagoides</taxon>
    </lineage>
</organism>
<protein>
    <recommendedName>
        <fullName evidence="3">Ell-associated factor Eaf</fullName>
    </recommendedName>
</protein>
<name>A0A6P6XWG9_DERPT</name>
<dbReference type="Pfam" id="PF09816">
    <property type="entry name" value="EAF"/>
    <property type="match status" value="1"/>
</dbReference>
<keyword evidence="4" id="KW-0597">Phosphoprotein</keyword>
<accession>A0A6P6XWG9</accession>
<gene>
    <name evidence="11" type="primary">LOC113791772</name>
</gene>
<keyword evidence="6" id="KW-0010">Activator</keyword>
<comment type="similarity">
    <text evidence="2">Belongs to the EAF family.</text>
</comment>
<dbReference type="InterPro" id="IPR027093">
    <property type="entry name" value="EAF_fam"/>
</dbReference>
<evidence type="ECO:0000256" key="2">
    <source>
        <dbReference type="ARBA" id="ARBA00007798"/>
    </source>
</evidence>
<dbReference type="PANTHER" id="PTHR15970">
    <property type="entry name" value="ELL-ASSOCIATED FACTOR EAF"/>
    <property type="match status" value="1"/>
</dbReference>
<evidence type="ECO:0000313" key="11">
    <source>
        <dbReference type="RefSeq" id="XP_027197398.1"/>
    </source>
</evidence>
<keyword evidence="10" id="KW-1185">Reference proteome</keyword>